<evidence type="ECO:0000313" key="4">
    <source>
        <dbReference type="Proteomes" id="UP001290462"/>
    </source>
</evidence>
<dbReference type="Gene3D" id="3.40.50.720">
    <property type="entry name" value="NAD(P)-binding Rossmann-like Domain"/>
    <property type="match status" value="1"/>
</dbReference>
<dbReference type="Proteomes" id="UP001290462">
    <property type="component" value="Unassembled WGS sequence"/>
</dbReference>
<dbReference type="EC" id="1.-.-.-" evidence="3"/>
<dbReference type="AlphaFoldDB" id="A0AAW9K6X6"/>
<evidence type="ECO:0000256" key="2">
    <source>
        <dbReference type="RuleBase" id="RU000363"/>
    </source>
</evidence>
<name>A0AAW9K6X6_CARML</name>
<sequence>MDMYLKGQTALVTGSTKGIGKAIAFELAKEGVDVIVNGRSTGTVNEVVAEIKTAYPMTNPSAAPFDITTQEGTKQMTDAFPKVDILVNNLGIFTNSDYFQLTDADWQHYFDVNVLSGNRLSSYYLPQMLERDAGRILFIASEVAVMPDAEMPQYSMSKTMQLSLSKTLAKLTQGSKVTVNTVMPGSTMTEGVVEMLENWFPGGNETLVEKGQRFMKENRPNSLIQKFIAPEEIGRMVVFVSSPMASAINGAALRVDGGLVPTLY</sequence>
<comment type="caution">
    <text evidence="3">The sequence shown here is derived from an EMBL/GenBank/DDBJ whole genome shotgun (WGS) entry which is preliminary data.</text>
</comment>
<organism evidence="3 4">
    <name type="scientific">Carnobacterium maltaromaticum</name>
    <name type="common">Carnobacterium piscicola</name>
    <dbReference type="NCBI Taxonomy" id="2751"/>
    <lineage>
        <taxon>Bacteria</taxon>
        <taxon>Bacillati</taxon>
        <taxon>Bacillota</taxon>
        <taxon>Bacilli</taxon>
        <taxon>Lactobacillales</taxon>
        <taxon>Carnobacteriaceae</taxon>
        <taxon>Carnobacterium</taxon>
    </lineage>
</organism>
<dbReference type="CDD" id="cd05233">
    <property type="entry name" value="SDR_c"/>
    <property type="match status" value="1"/>
</dbReference>
<dbReference type="SUPFAM" id="SSF51735">
    <property type="entry name" value="NAD(P)-binding Rossmann-fold domains"/>
    <property type="match status" value="1"/>
</dbReference>
<evidence type="ECO:0000256" key="1">
    <source>
        <dbReference type="ARBA" id="ARBA00006484"/>
    </source>
</evidence>
<dbReference type="GO" id="GO:0016491">
    <property type="term" value="F:oxidoreductase activity"/>
    <property type="evidence" value="ECO:0007669"/>
    <property type="project" value="UniProtKB-KW"/>
</dbReference>
<protein>
    <submittedName>
        <fullName evidence="3">SDR family oxidoreductase</fullName>
        <ecNumber evidence="3">1.-.-.-</ecNumber>
    </submittedName>
</protein>
<dbReference type="PRINTS" id="PR00081">
    <property type="entry name" value="GDHRDH"/>
</dbReference>
<dbReference type="InterPro" id="IPR036291">
    <property type="entry name" value="NAD(P)-bd_dom_sf"/>
</dbReference>
<reference evidence="3" key="1">
    <citation type="submission" date="2023-08" db="EMBL/GenBank/DDBJ databases">
        <title>Genomic characterization of piscicolin 126 produced by Carnobacterium maltaromaticum CM22 strain isolated from salmon (Salmo salar).</title>
        <authorList>
            <person name="Gonzalez-Gragera E."/>
            <person name="Garcia-Lopez J.D."/>
            <person name="Teso-Perez C."/>
            <person name="Gimenez-Hernandez I."/>
            <person name="Peralta-Sanchez J.M."/>
            <person name="Valdivia E."/>
            <person name="Montalban-Lopez M."/>
            <person name="Martin-Platero A.M."/>
            <person name="Banos A."/>
            <person name="Martinez-Bueno M."/>
        </authorList>
    </citation>
    <scope>NUCLEOTIDE SEQUENCE</scope>
    <source>
        <strain evidence="3">CM22</strain>
    </source>
</reference>
<keyword evidence="3" id="KW-0560">Oxidoreductase</keyword>
<dbReference type="Pfam" id="PF00106">
    <property type="entry name" value="adh_short"/>
    <property type="match status" value="1"/>
</dbReference>
<comment type="similarity">
    <text evidence="1 2">Belongs to the short-chain dehydrogenases/reductases (SDR) family.</text>
</comment>
<dbReference type="InterPro" id="IPR002347">
    <property type="entry name" value="SDR_fam"/>
</dbReference>
<dbReference type="PRINTS" id="PR00080">
    <property type="entry name" value="SDRFAMILY"/>
</dbReference>
<proteinExistence type="inferred from homology"/>
<dbReference type="RefSeq" id="WP_010052027.1">
    <property type="nucleotide sequence ID" value="NZ_JAVBVO010000003.1"/>
</dbReference>
<gene>
    <name evidence="3" type="ORF">RAK27_12585</name>
</gene>
<dbReference type="PANTHER" id="PTHR42879">
    <property type="entry name" value="3-OXOACYL-(ACYL-CARRIER-PROTEIN) REDUCTASE"/>
    <property type="match status" value="1"/>
</dbReference>
<evidence type="ECO:0000313" key="3">
    <source>
        <dbReference type="EMBL" id="MDZ5759492.1"/>
    </source>
</evidence>
<dbReference type="InterPro" id="IPR050259">
    <property type="entry name" value="SDR"/>
</dbReference>
<dbReference type="EMBL" id="JAVBVO010000003">
    <property type="protein sequence ID" value="MDZ5759492.1"/>
    <property type="molecule type" value="Genomic_DNA"/>
</dbReference>
<accession>A0AAW9K6X6</accession>